<dbReference type="EMBL" id="CP081673">
    <property type="protein sequence ID" value="QZH64457.1"/>
    <property type="molecule type" value="Genomic_DNA"/>
</dbReference>
<organism evidence="1 2">
    <name type="scientific">Mycolicibacterium farcinogenes</name>
    <name type="common">Mycobacterium farcinogenes</name>
    <dbReference type="NCBI Taxonomy" id="1802"/>
    <lineage>
        <taxon>Bacteria</taxon>
        <taxon>Bacillati</taxon>
        <taxon>Actinomycetota</taxon>
        <taxon>Actinomycetes</taxon>
        <taxon>Mycobacteriales</taxon>
        <taxon>Mycobacteriaceae</taxon>
        <taxon>Mycolicibacterium</taxon>
    </lineage>
</organism>
<evidence type="ECO:0000313" key="2">
    <source>
        <dbReference type="Proteomes" id="UP000825598"/>
    </source>
</evidence>
<reference evidence="1" key="1">
    <citation type="submission" date="2021-07" db="EMBL/GenBank/DDBJ databases">
        <title>Complete Genome Sequences of Mycobacterium farcinogenes Isolated from Clinical Specimens from Patients in Thailand.</title>
        <authorList>
            <person name="Sodsai P."/>
        </authorList>
    </citation>
    <scope>NUCLEOTIDE SEQUENCE</scope>
    <source>
        <strain evidence="1">BKK/CU-MFGFA-001</strain>
    </source>
</reference>
<protein>
    <submittedName>
        <fullName evidence="1">Aldo/keto reductase</fullName>
    </submittedName>
</protein>
<dbReference type="Proteomes" id="UP000825598">
    <property type="component" value="Chromosome"/>
</dbReference>
<gene>
    <name evidence="1" type="ORF">K6L26_20755</name>
</gene>
<name>A0ACD1FBL7_MYCFR</name>
<keyword evidence="2" id="KW-1185">Reference proteome</keyword>
<evidence type="ECO:0000313" key="1">
    <source>
        <dbReference type="EMBL" id="QZH64457.1"/>
    </source>
</evidence>
<sequence>MAAPSVSPRVTLNDGNSIPQVGLGVWQTPAEETERAVTAALQAGYRHIDTAAAYRNEAETGRGLANSGVPRDEVFLVTKLWNSDQGYDSTLAAFDASLDRLGVDYLDLYLIHWPVPANNAYVETFRAFAHLHDQGRVRSIGVSNFEPEHLNVLIDSTGIVPAVNQIELHPLLPQHELREVHARLGIATEAWSPLGQGSLLTDPVITQIAERHGKTPAQVLIRWHIHLGNIVIPKSVNPERIVSNFDVFDFDLDETDMAAIATLETDTRLGPDPRTFNFTG</sequence>
<accession>A0ACD1FBL7</accession>
<proteinExistence type="predicted"/>